<reference evidence="2" key="1">
    <citation type="submission" date="2025-08" db="UniProtKB">
        <authorList>
            <consortium name="RefSeq"/>
        </authorList>
    </citation>
    <scope>IDENTIFICATION</scope>
    <source>
        <tissue evidence="2">Muscle</tissue>
    </source>
</reference>
<accession>A0ABM1BVT7</accession>
<dbReference type="Proteomes" id="UP000694941">
    <property type="component" value="Unplaced"/>
</dbReference>
<evidence type="ECO:0000313" key="1">
    <source>
        <dbReference type="Proteomes" id="UP000694941"/>
    </source>
</evidence>
<dbReference type="InterPro" id="IPR032053">
    <property type="entry name" value="Ribosomal_mS34"/>
</dbReference>
<proteinExistence type="predicted"/>
<keyword evidence="1" id="KW-1185">Reference proteome</keyword>
<evidence type="ECO:0000313" key="2">
    <source>
        <dbReference type="RefSeq" id="XP_013789648.1"/>
    </source>
</evidence>
<sequence>MPITYIGKTTHFKGKTLFEILSNLKNFGVGRLVVRSAFQRYPEPTFYIIKKVEPQMDEENKFGRVWVEKCFRGKKVPGVREVTTSYKPDFCLISKEDESYYLNYELKEPKVERILPREIPFPPLLREVLLREQKGQEGVMENELMLELHYRKHVLTNYRVADKGETPSESFRYPGLSPEFLEGIKVNYNA</sequence>
<dbReference type="GeneID" id="106473511"/>
<gene>
    <name evidence="2" type="primary">LOC106473511</name>
</gene>
<organism evidence="1 2">
    <name type="scientific">Limulus polyphemus</name>
    <name type="common">Atlantic horseshoe crab</name>
    <dbReference type="NCBI Taxonomy" id="6850"/>
    <lineage>
        <taxon>Eukaryota</taxon>
        <taxon>Metazoa</taxon>
        <taxon>Ecdysozoa</taxon>
        <taxon>Arthropoda</taxon>
        <taxon>Chelicerata</taxon>
        <taxon>Merostomata</taxon>
        <taxon>Xiphosura</taxon>
        <taxon>Limulidae</taxon>
        <taxon>Limulus</taxon>
    </lineage>
</organism>
<dbReference type="Pfam" id="PF16053">
    <property type="entry name" value="MRP-S34"/>
    <property type="match status" value="1"/>
</dbReference>
<protein>
    <submittedName>
        <fullName evidence="2">28S ribosomal protein S34, mitochondrial-like</fullName>
    </submittedName>
</protein>
<dbReference type="PANTHER" id="PTHR28589">
    <property type="entry name" value="28S RIBOSOMAL PROTEIN S34, MITOCHONDRIAL"/>
    <property type="match status" value="1"/>
</dbReference>
<dbReference type="PANTHER" id="PTHR28589:SF1">
    <property type="entry name" value="SMALL RIBOSOMAL SUBUNIT PROTEIN MS34"/>
    <property type="match status" value="1"/>
</dbReference>
<name>A0ABM1BVT7_LIMPO</name>
<dbReference type="RefSeq" id="XP_013789648.1">
    <property type="nucleotide sequence ID" value="XM_013934194.2"/>
</dbReference>